<dbReference type="PANTHER" id="PTHR23501:SF195">
    <property type="entry name" value="PEP5"/>
    <property type="match status" value="1"/>
</dbReference>
<dbReference type="SUPFAM" id="SSF103473">
    <property type="entry name" value="MFS general substrate transporter"/>
    <property type="match status" value="1"/>
</dbReference>
<evidence type="ECO:0000313" key="9">
    <source>
        <dbReference type="Proteomes" id="UP000799766"/>
    </source>
</evidence>
<feature type="region of interest" description="Disordered" evidence="5">
    <location>
        <begin position="1"/>
        <end position="52"/>
    </location>
</feature>
<protein>
    <submittedName>
        <fullName evidence="8">Major facilitator superfamily domain-containing protein</fullName>
    </submittedName>
</protein>
<feature type="transmembrane region" description="Helical" evidence="6">
    <location>
        <begin position="266"/>
        <end position="289"/>
    </location>
</feature>
<gene>
    <name evidence="8" type="ORF">BDY21DRAFT_311359</name>
</gene>
<dbReference type="InterPro" id="IPR011701">
    <property type="entry name" value="MFS"/>
</dbReference>
<dbReference type="GO" id="GO:0005886">
    <property type="term" value="C:plasma membrane"/>
    <property type="evidence" value="ECO:0007669"/>
    <property type="project" value="TreeGrafter"/>
</dbReference>
<feature type="transmembrane region" description="Helical" evidence="6">
    <location>
        <begin position="198"/>
        <end position="225"/>
    </location>
</feature>
<organism evidence="8 9">
    <name type="scientific">Lineolata rhizophorae</name>
    <dbReference type="NCBI Taxonomy" id="578093"/>
    <lineage>
        <taxon>Eukaryota</taxon>
        <taxon>Fungi</taxon>
        <taxon>Dikarya</taxon>
        <taxon>Ascomycota</taxon>
        <taxon>Pezizomycotina</taxon>
        <taxon>Dothideomycetes</taxon>
        <taxon>Dothideomycetes incertae sedis</taxon>
        <taxon>Lineolatales</taxon>
        <taxon>Lineolataceae</taxon>
        <taxon>Lineolata</taxon>
    </lineage>
</organism>
<evidence type="ECO:0000256" key="1">
    <source>
        <dbReference type="ARBA" id="ARBA00004141"/>
    </source>
</evidence>
<feature type="transmembrane region" description="Helical" evidence="6">
    <location>
        <begin position="563"/>
        <end position="582"/>
    </location>
</feature>
<dbReference type="Proteomes" id="UP000799766">
    <property type="component" value="Unassembled WGS sequence"/>
</dbReference>
<proteinExistence type="predicted"/>
<feature type="compositionally biased region" description="Basic residues" evidence="5">
    <location>
        <begin position="32"/>
        <end position="46"/>
    </location>
</feature>
<feature type="transmembrane region" description="Helical" evidence="6">
    <location>
        <begin position="167"/>
        <end position="186"/>
    </location>
</feature>
<evidence type="ECO:0000256" key="5">
    <source>
        <dbReference type="SAM" id="MobiDB-lite"/>
    </source>
</evidence>
<feature type="transmembrane region" description="Helical" evidence="6">
    <location>
        <begin position="383"/>
        <end position="402"/>
    </location>
</feature>
<dbReference type="InterPro" id="IPR020846">
    <property type="entry name" value="MFS_dom"/>
</dbReference>
<accession>A0A6A6NMA4</accession>
<dbReference type="GO" id="GO:0022857">
    <property type="term" value="F:transmembrane transporter activity"/>
    <property type="evidence" value="ECO:0007669"/>
    <property type="project" value="InterPro"/>
</dbReference>
<evidence type="ECO:0000256" key="4">
    <source>
        <dbReference type="ARBA" id="ARBA00023136"/>
    </source>
</evidence>
<feature type="transmembrane region" description="Helical" evidence="6">
    <location>
        <begin position="409"/>
        <end position="428"/>
    </location>
</feature>
<feature type="transmembrane region" description="Helical" evidence="6">
    <location>
        <begin position="341"/>
        <end position="363"/>
    </location>
</feature>
<dbReference type="PANTHER" id="PTHR23501">
    <property type="entry name" value="MAJOR FACILITATOR SUPERFAMILY"/>
    <property type="match status" value="1"/>
</dbReference>
<evidence type="ECO:0000256" key="2">
    <source>
        <dbReference type="ARBA" id="ARBA00022692"/>
    </source>
</evidence>
<dbReference type="EMBL" id="MU001702">
    <property type="protein sequence ID" value="KAF2452872.1"/>
    <property type="molecule type" value="Genomic_DNA"/>
</dbReference>
<feature type="transmembrane region" description="Helical" evidence="6">
    <location>
        <begin position="231"/>
        <end position="254"/>
    </location>
</feature>
<dbReference type="Gene3D" id="1.20.1250.20">
    <property type="entry name" value="MFS general substrate transporter like domains"/>
    <property type="match status" value="2"/>
</dbReference>
<evidence type="ECO:0000259" key="7">
    <source>
        <dbReference type="PROSITE" id="PS50850"/>
    </source>
</evidence>
<dbReference type="InterPro" id="IPR036259">
    <property type="entry name" value="MFS_trans_sf"/>
</dbReference>
<name>A0A6A6NMA4_9PEZI</name>
<feature type="domain" description="Major facilitator superfamily (MFS) profile" evidence="7">
    <location>
        <begin position="77"/>
        <end position="546"/>
    </location>
</feature>
<sequence>MASSDNKADEVQVETADPTPTPPSGADSEHEHHHHGLHIPHHHHGHHDWEDPEKNPVLAAAQQNAVHIDLTWRSWVVVFCACFAIFSQIFVTVAAGSVIAFIIRDLGQPAISGWIIQGPLLMQSALAPSVGRLSDVLDRKYMATIPPIIAFAGAIVCATAPDMNTLIGGGILIGITLSTTSIVQAIPPEVLPLKYRPLANGFCGVSGSVGGLVGAVGAGAVTTVASDGWRYIFWMQAAFHGATALGFALFYWPAKSDYGKMTMKQVLWAIDPIGAFLFISATTILLLSLNWAAGTYPWDDAHVAAPLTIGCVILVVFGVYEWKGRSDGIVSHIFFKSGPNFPLAVFCYAVEGWIFYSAVNAITPQIVLQMGWETDAFLISVRQLSYSLVALFTPLPVALYATRFKDIRTPLVITFTIFLVANICYTLLKPSWDSVQIGINVLSGIGQAGPLTLLPAAVQFTAPHSYLSTATGLAFSARAIGGAFGSAVLDAIIYGHLNSDLIPAMTQAALDNGVAEGSDALEAIVAAAVGQDLSTLVGADIPAEALAAVTSEYRWTYARAYRLAWDSIIPFTVIAIICCALLRGVKQFMTEKVEATVERPRHVDEEKKAES</sequence>
<evidence type="ECO:0000256" key="3">
    <source>
        <dbReference type="ARBA" id="ARBA00022989"/>
    </source>
</evidence>
<keyword evidence="2 6" id="KW-0812">Transmembrane</keyword>
<keyword evidence="9" id="KW-1185">Reference proteome</keyword>
<keyword evidence="3 6" id="KW-1133">Transmembrane helix</keyword>
<comment type="subcellular location">
    <subcellularLocation>
        <location evidence="1">Membrane</location>
        <topology evidence="1">Multi-pass membrane protein</topology>
    </subcellularLocation>
</comment>
<dbReference type="PROSITE" id="PS50850">
    <property type="entry name" value="MFS"/>
    <property type="match status" value="1"/>
</dbReference>
<keyword evidence="4 6" id="KW-0472">Membrane</keyword>
<feature type="transmembrane region" description="Helical" evidence="6">
    <location>
        <begin position="75"/>
        <end position="103"/>
    </location>
</feature>
<feature type="transmembrane region" description="Helical" evidence="6">
    <location>
        <begin position="141"/>
        <end position="161"/>
    </location>
</feature>
<reference evidence="8" key="1">
    <citation type="journal article" date="2020" name="Stud. Mycol.">
        <title>101 Dothideomycetes genomes: a test case for predicting lifestyles and emergence of pathogens.</title>
        <authorList>
            <person name="Haridas S."/>
            <person name="Albert R."/>
            <person name="Binder M."/>
            <person name="Bloem J."/>
            <person name="Labutti K."/>
            <person name="Salamov A."/>
            <person name="Andreopoulos B."/>
            <person name="Baker S."/>
            <person name="Barry K."/>
            <person name="Bills G."/>
            <person name="Bluhm B."/>
            <person name="Cannon C."/>
            <person name="Castanera R."/>
            <person name="Culley D."/>
            <person name="Daum C."/>
            <person name="Ezra D."/>
            <person name="Gonzalez J."/>
            <person name="Henrissat B."/>
            <person name="Kuo A."/>
            <person name="Liang C."/>
            <person name="Lipzen A."/>
            <person name="Lutzoni F."/>
            <person name="Magnuson J."/>
            <person name="Mondo S."/>
            <person name="Nolan M."/>
            <person name="Ohm R."/>
            <person name="Pangilinan J."/>
            <person name="Park H.-J."/>
            <person name="Ramirez L."/>
            <person name="Alfaro M."/>
            <person name="Sun H."/>
            <person name="Tritt A."/>
            <person name="Yoshinaga Y."/>
            <person name="Zwiers L.-H."/>
            <person name="Turgeon B."/>
            <person name="Goodwin S."/>
            <person name="Spatafora J."/>
            <person name="Crous P."/>
            <person name="Grigoriev I."/>
        </authorList>
    </citation>
    <scope>NUCLEOTIDE SEQUENCE</scope>
    <source>
        <strain evidence="8">ATCC 16933</strain>
    </source>
</reference>
<dbReference type="AlphaFoldDB" id="A0A6A6NMA4"/>
<evidence type="ECO:0000256" key="6">
    <source>
        <dbReference type="SAM" id="Phobius"/>
    </source>
</evidence>
<feature type="transmembrane region" description="Helical" evidence="6">
    <location>
        <begin position="301"/>
        <end position="320"/>
    </location>
</feature>
<feature type="compositionally biased region" description="Basic and acidic residues" evidence="5">
    <location>
        <begin position="1"/>
        <end position="10"/>
    </location>
</feature>
<evidence type="ECO:0000313" key="8">
    <source>
        <dbReference type="EMBL" id="KAF2452872.1"/>
    </source>
</evidence>
<dbReference type="OrthoDB" id="2587356at2759"/>
<dbReference type="Pfam" id="PF07690">
    <property type="entry name" value="MFS_1"/>
    <property type="match status" value="1"/>
</dbReference>